<evidence type="ECO:0000256" key="1">
    <source>
        <dbReference type="RuleBase" id="RU004374"/>
    </source>
</evidence>
<dbReference type="Proteomes" id="UP000000314">
    <property type="component" value="Chromosome 1"/>
</dbReference>
<gene>
    <name evidence="3" type="ordered locus">PAS_chr1-3_0127</name>
</gene>
<dbReference type="InterPro" id="IPR019770">
    <property type="entry name" value="TIF_eIF_4E_CS"/>
</dbReference>
<dbReference type="AlphaFoldDB" id="C4QVB4"/>
<comment type="similarity">
    <text evidence="1">Belongs to the eukaryotic initiation factor 4E family.</text>
</comment>
<protein>
    <submittedName>
        <fullName evidence="3">Uncharacterized protein</fullName>
    </submittedName>
</protein>
<reference evidence="3 4" key="1">
    <citation type="journal article" date="2009" name="Nat. Biotechnol.">
        <title>Genome sequence of the recombinant protein production host Pichia pastoris.</title>
        <authorList>
            <person name="De Schutter K."/>
            <person name="Lin Y.C."/>
            <person name="Tiels P."/>
            <person name="Van Hecke A."/>
            <person name="Glinka S."/>
            <person name="Weber-Lehmann J."/>
            <person name="Rouze P."/>
            <person name="Van de Peer Y."/>
            <person name="Callewaert N."/>
        </authorList>
    </citation>
    <scope>NUCLEOTIDE SEQUENCE [LARGE SCALE GENOMIC DNA]</scope>
    <source>
        <strain evidence="4">GS115 / ATCC 20864</strain>
    </source>
</reference>
<evidence type="ECO:0000313" key="4">
    <source>
        <dbReference type="Proteomes" id="UP000000314"/>
    </source>
</evidence>
<dbReference type="InterPro" id="IPR023398">
    <property type="entry name" value="TIF_eIF4e-like"/>
</dbReference>
<dbReference type="GeneID" id="8197595"/>
<evidence type="ECO:0000313" key="3">
    <source>
        <dbReference type="EMBL" id="CAY67187.1"/>
    </source>
</evidence>
<dbReference type="GO" id="GO:0016281">
    <property type="term" value="C:eukaryotic translation initiation factor 4F complex"/>
    <property type="evidence" value="ECO:0007669"/>
    <property type="project" value="TreeGrafter"/>
</dbReference>
<dbReference type="OrthoDB" id="590761at2759"/>
<dbReference type="HOGENOM" id="CLU_834367_0_0_1"/>
<feature type="compositionally biased region" description="Basic and acidic residues" evidence="2">
    <location>
        <begin position="235"/>
        <end position="246"/>
    </location>
</feature>
<dbReference type="eggNOG" id="KOG1669">
    <property type="taxonomic scope" value="Eukaryota"/>
</dbReference>
<dbReference type="PANTHER" id="PTHR11960:SF18">
    <property type="entry name" value="EUKARYOTIC TRANSLATION INITIATION FACTOR 4E HOMOLOGOUS PROTEIN, ISOFORM B"/>
    <property type="match status" value="1"/>
</dbReference>
<feature type="region of interest" description="Disordered" evidence="2">
    <location>
        <begin position="218"/>
        <end position="251"/>
    </location>
</feature>
<keyword evidence="1" id="KW-0396">Initiation factor</keyword>
<keyword evidence="4" id="KW-1185">Reference proteome</keyword>
<evidence type="ECO:0000256" key="2">
    <source>
        <dbReference type="SAM" id="MobiDB-lite"/>
    </source>
</evidence>
<name>C4QVB4_KOMPG</name>
<dbReference type="RefSeq" id="XP_002489468.1">
    <property type="nucleotide sequence ID" value="XM_002489423.1"/>
</dbReference>
<dbReference type="SUPFAM" id="SSF55418">
    <property type="entry name" value="eIF4e-like"/>
    <property type="match status" value="1"/>
</dbReference>
<proteinExistence type="inferred from homology"/>
<dbReference type="PROSITE" id="PS00813">
    <property type="entry name" value="IF4E"/>
    <property type="match status" value="1"/>
</dbReference>
<dbReference type="GO" id="GO:0000340">
    <property type="term" value="F:RNA 7-methylguanosine cap binding"/>
    <property type="evidence" value="ECO:0007669"/>
    <property type="project" value="TreeGrafter"/>
</dbReference>
<dbReference type="Pfam" id="PF01652">
    <property type="entry name" value="IF4E"/>
    <property type="match status" value="1"/>
</dbReference>
<dbReference type="InterPro" id="IPR001040">
    <property type="entry name" value="TIF_eIF_4E"/>
</dbReference>
<dbReference type="InParanoid" id="C4QVB4"/>
<dbReference type="KEGG" id="ppa:PAS_chr1-3_0127"/>
<keyword evidence="1" id="KW-0648">Protein biosynthesis</keyword>
<dbReference type="STRING" id="644223.C4QVB4"/>
<feature type="compositionally biased region" description="Gly residues" evidence="2">
    <location>
        <begin position="382"/>
        <end position="391"/>
    </location>
</feature>
<feature type="region of interest" description="Disordered" evidence="2">
    <location>
        <begin position="330"/>
        <end position="408"/>
    </location>
</feature>
<dbReference type="GO" id="GO:0003743">
    <property type="term" value="F:translation initiation factor activity"/>
    <property type="evidence" value="ECO:0007669"/>
    <property type="project" value="UniProtKB-KW"/>
</dbReference>
<dbReference type="Gene3D" id="3.30.760.10">
    <property type="entry name" value="RNA Cap, Translation Initiation Factor Eif4e"/>
    <property type="match status" value="1"/>
</dbReference>
<feature type="region of interest" description="Disordered" evidence="2">
    <location>
        <begin position="38"/>
        <end position="65"/>
    </location>
</feature>
<keyword evidence="1" id="KW-0694">RNA-binding</keyword>
<sequence>MSKFFEDINGSRTTKQVAAPHPMQYSWTFWHHVRGKETENVTTSGSVAEPSEQENKETSSEASRNDWQNTLDQYLQTVKQVEFPSVANGGATTTTNIDSCEQLWQSLSNLRKVSDLPVGTELFLFKSGIKPVWEDPANKAGGRWLIKSRYRRAQCDASTMERFSLIWERLILRLCGGTYFSNYSDADFEEFQDDICGITLSVRKNEVMIYIWNKNSISSQKPTNEPQDETEPDQDGEKEAEPDGKLNADANFTPRLNTVNKILAPAISVIKECDLILEGADPLEDHKIESLANVSELAFDYRFHHSSKRFFVQNFQNDYNAVYKAPHQNRHWNRSNHNSHGPFSSNHNSSGRNFKDRKNNYKAAAKTDTQSLFANLGRSRKGGSGEPGGLLGNKRRLQRSSHKDEDSA</sequence>
<organism evidence="3 4">
    <name type="scientific">Komagataella phaffii (strain GS115 / ATCC 20864)</name>
    <name type="common">Yeast</name>
    <name type="synonym">Pichia pastoris</name>
    <dbReference type="NCBI Taxonomy" id="644223"/>
    <lineage>
        <taxon>Eukaryota</taxon>
        <taxon>Fungi</taxon>
        <taxon>Dikarya</taxon>
        <taxon>Ascomycota</taxon>
        <taxon>Saccharomycotina</taxon>
        <taxon>Pichiomycetes</taxon>
        <taxon>Pichiales</taxon>
        <taxon>Pichiaceae</taxon>
        <taxon>Komagataella</taxon>
    </lineage>
</organism>
<dbReference type="EMBL" id="FN392319">
    <property type="protein sequence ID" value="CAY67187.1"/>
    <property type="molecule type" value="Genomic_DNA"/>
</dbReference>
<feature type="compositionally biased region" description="Polar residues" evidence="2">
    <location>
        <begin position="341"/>
        <end position="352"/>
    </location>
</feature>
<dbReference type="PANTHER" id="PTHR11960">
    <property type="entry name" value="EUKARYOTIC TRANSLATION INITIATION FACTOR 4E RELATED"/>
    <property type="match status" value="1"/>
</dbReference>
<accession>C4QVB4</accession>